<dbReference type="EMBL" id="JAWWNJ010000085">
    <property type="protein sequence ID" value="KAK7001022.1"/>
    <property type="molecule type" value="Genomic_DNA"/>
</dbReference>
<evidence type="ECO:0000256" key="5">
    <source>
        <dbReference type="ARBA" id="ARBA00022839"/>
    </source>
</evidence>
<evidence type="ECO:0000259" key="10">
    <source>
        <dbReference type="Pfam" id="PF01612"/>
    </source>
</evidence>
<dbReference type="InterPro" id="IPR051132">
    <property type="entry name" value="3-5_Exonuclease_domain"/>
</dbReference>
<keyword evidence="2" id="KW-0540">Nuclease</keyword>
<keyword evidence="12" id="KW-1185">Reference proteome</keyword>
<dbReference type="SUPFAM" id="SSF53098">
    <property type="entry name" value="Ribonuclease H-like"/>
    <property type="match status" value="1"/>
</dbReference>
<dbReference type="GO" id="GO:0006139">
    <property type="term" value="P:nucleobase-containing compound metabolic process"/>
    <property type="evidence" value="ECO:0007669"/>
    <property type="project" value="InterPro"/>
</dbReference>
<dbReference type="GO" id="GO:0008408">
    <property type="term" value="F:3'-5' exonuclease activity"/>
    <property type="evidence" value="ECO:0007669"/>
    <property type="project" value="InterPro"/>
</dbReference>
<proteinExistence type="predicted"/>
<evidence type="ECO:0000313" key="12">
    <source>
        <dbReference type="Proteomes" id="UP001362999"/>
    </source>
</evidence>
<evidence type="ECO:0000256" key="8">
    <source>
        <dbReference type="ARBA" id="ARBA00040531"/>
    </source>
</evidence>
<dbReference type="Pfam" id="PF01612">
    <property type="entry name" value="DNA_pol_A_exo1"/>
    <property type="match status" value="1"/>
</dbReference>
<evidence type="ECO:0000256" key="4">
    <source>
        <dbReference type="ARBA" id="ARBA00022801"/>
    </source>
</evidence>
<reference evidence="11 12" key="1">
    <citation type="journal article" date="2024" name="J Genomics">
        <title>Draft genome sequencing and assembly of Favolaschia claudopus CIRM-BRFM 2984 isolated from oak limbs.</title>
        <authorList>
            <person name="Navarro D."/>
            <person name="Drula E."/>
            <person name="Chaduli D."/>
            <person name="Cazenave R."/>
            <person name="Ahrendt S."/>
            <person name="Wang J."/>
            <person name="Lipzen A."/>
            <person name="Daum C."/>
            <person name="Barry K."/>
            <person name="Grigoriev I.V."/>
            <person name="Favel A."/>
            <person name="Rosso M.N."/>
            <person name="Martin F."/>
        </authorList>
    </citation>
    <scope>NUCLEOTIDE SEQUENCE [LARGE SCALE GENOMIC DNA]</scope>
    <source>
        <strain evidence="11 12">CIRM-BRFM 2984</strain>
    </source>
</reference>
<dbReference type="Gene3D" id="3.30.420.10">
    <property type="entry name" value="Ribonuclease H-like superfamily/Ribonuclease H"/>
    <property type="match status" value="1"/>
</dbReference>
<dbReference type="InterPro" id="IPR036397">
    <property type="entry name" value="RNaseH_sf"/>
</dbReference>
<feature type="domain" description="3'-5' exonuclease" evidence="10">
    <location>
        <begin position="46"/>
        <end position="215"/>
    </location>
</feature>
<dbReference type="InterPro" id="IPR002562">
    <property type="entry name" value="3'-5'_exonuclease_dom"/>
</dbReference>
<comment type="caution">
    <text evidence="11">The sequence shown here is derived from an EMBL/GenBank/DDBJ whole genome shotgun (WGS) entry which is preliminary data.</text>
</comment>
<sequence length="275" mass="31435">MNSQSHRFGPDNSAALVNLGNEPGKVLPPYDLTKDVIVIFSVAHANARLKEIRSNSIVGFDTEYIQGVVPIPSKLCVVQITTEDFTYVLDMTAIHGCPIELRRILEDSTIIKTNTGISNDGKVIWDAFHINVRNFQELGVMARIVFPISYRLTSSPLSLRQCVADILHFDMSKDERRTDWERGLRDDSNGRNVDKIVKYAALDSQAAYEIYLLMVNCLAITEAQRAVHIPVGWYGYDCHEGKTMRFERDIDEELVEWSVKDCRWFVRGRFSNFWP</sequence>
<evidence type="ECO:0000313" key="11">
    <source>
        <dbReference type="EMBL" id="KAK7001022.1"/>
    </source>
</evidence>
<keyword evidence="5" id="KW-0269">Exonuclease</keyword>
<dbReference type="PANTHER" id="PTHR13620">
    <property type="entry name" value="3-5 EXONUCLEASE"/>
    <property type="match status" value="1"/>
</dbReference>
<dbReference type="CDD" id="cd06141">
    <property type="entry name" value="WRN_exo"/>
    <property type="match status" value="1"/>
</dbReference>
<dbReference type="GO" id="GO:0046872">
    <property type="term" value="F:metal ion binding"/>
    <property type="evidence" value="ECO:0007669"/>
    <property type="project" value="UniProtKB-KW"/>
</dbReference>
<evidence type="ECO:0000256" key="3">
    <source>
        <dbReference type="ARBA" id="ARBA00022723"/>
    </source>
</evidence>
<evidence type="ECO:0000256" key="2">
    <source>
        <dbReference type="ARBA" id="ARBA00022722"/>
    </source>
</evidence>
<evidence type="ECO:0000256" key="6">
    <source>
        <dbReference type="ARBA" id="ARBA00022842"/>
    </source>
</evidence>
<keyword evidence="6" id="KW-0460">Magnesium</keyword>
<evidence type="ECO:0000256" key="7">
    <source>
        <dbReference type="ARBA" id="ARBA00023242"/>
    </source>
</evidence>
<keyword evidence="3" id="KW-0479">Metal-binding</keyword>
<protein>
    <recommendedName>
        <fullName evidence="8">3'-5' exonuclease</fullName>
    </recommendedName>
    <alternativeName>
        <fullName evidence="9">Werner Syndrome-like exonuclease</fullName>
    </alternativeName>
</protein>
<keyword evidence="7" id="KW-0539">Nucleus</keyword>
<dbReference type="AlphaFoldDB" id="A0AAW0A5D9"/>
<dbReference type="PANTHER" id="PTHR13620:SF109">
    <property type="entry name" value="3'-5' EXONUCLEASE"/>
    <property type="match status" value="1"/>
</dbReference>
<dbReference type="InterPro" id="IPR012337">
    <property type="entry name" value="RNaseH-like_sf"/>
</dbReference>
<organism evidence="11 12">
    <name type="scientific">Favolaschia claudopus</name>
    <dbReference type="NCBI Taxonomy" id="2862362"/>
    <lineage>
        <taxon>Eukaryota</taxon>
        <taxon>Fungi</taxon>
        <taxon>Dikarya</taxon>
        <taxon>Basidiomycota</taxon>
        <taxon>Agaricomycotina</taxon>
        <taxon>Agaricomycetes</taxon>
        <taxon>Agaricomycetidae</taxon>
        <taxon>Agaricales</taxon>
        <taxon>Marasmiineae</taxon>
        <taxon>Mycenaceae</taxon>
        <taxon>Favolaschia</taxon>
    </lineage>
</organism>
<gene>
    <name evidence="11" type="ORF">R3P38DRAFT_3217787</name>
</gene>
<accession>A0AAW0A5D9</accession>
<dbReference type="Proteomes" id="UP001362999">
    <property type="component" value="Unassembled WGS sequence"/>
</dbReference>
<evidence type="ECO:0000256" key="1">
    <source>
        <dbReference type="ARBA" id="ARBA00004123"/>
    </source>
</evidence>
<name>A0AAW0A5D9_9AGAR</name>
<dbReference type="GO" id="GO:0005634">
    <property type="term" value="C:nucleus"/>
    <property type="evidence" value="ECO:0007669"/>
    <property type="project" value="UniProtKB-SubCell"/>
</dbReference>
<keyword evidence="4" id="KW-0378">Hydrolase</keyword>
<comment type="subcellular location">
    <subcellularLocation>
        <location evidence="1">Nucleus</location>
    </subcellularLocation>
</comment>
<dbReference type="GO" id="GO:0003676">
    <property type="term" value="F:nucleic acid binding"/>
    <property type="evidence" value="ECO:0007669"/>
    <property type="project" value="InterPro"/>
</dbReference>
<evidence type="ECO:0000256" key="9">
    <source>
        <dbReference type="ARBA" id="ARBA00042761"/>
    </source>
</evidence>